<evidence type="ECO:0000313" key="2">
    <source>
        <dbReference type="Proteomes" id="UP001168528"/>
    </source>
</evidence>
<dbReference type="RefSeq" id="WP_302037015.1">
    <property type="nucleotide sequence ID" value="NZ_JAUKPO010000003.1"/>
</dbReference>
<name>A0ABT8R491_9BACT</name>
<protein>
    <submittedName>
        <fullName evidence="1">Uncharacterized protein</fullName>
    </submittedName>
</protein>
<dbReference type="Proteomes" id="UP001168528">
    <property type="component" value="Unassembled WGS sequence"/>
</dbReference>
<proteinExistence type="predicted"/>
<reference evidence="1" key="1">
    <citation type="submission" date="2023-07" db="EMBL/GenBank/DDBJ databases">
        <title>The genome sequence of Rhodocytophaga aerolata KACC 12507.</title>
        <authorList>
            <person name="Zhang X."/>
        </authorList>
    </citation>
    <scope>NUCLEOTIDE SEQUENCE</scope>
    <source>
        <strain evidence="1">KACC 12507</strain>
    </source>
</reference>
<accession>A0ABT8R491</accession>
<organism evidence="1 2">
    <name type="scientific">Rhodocytophaga aerolata</name>
    <dbReference type="NCBI Taxonomy" id="455078"/>
    <lineage>
        <taxon>Bacteria</taxon>
        <taxon>Pseudomonadati</taxon>
        <taxon>Bacteroidota</taxon>
        <taxon>Cytophagia</taxon>
        <taxon>Cytophagales</taxon>
        <taxon>Rhodocytophagaceae</taxon>
        <taxon>Rhodocytophaga</taxon>
    </lineage>
</organism>
<keyword evidence="2" id="KW-1185">Reference proteome</keyword>
<sequence length="170" mass="20015">MTLILIIWLFIGRLLFPAASEADTPRWYRPTMYNDYLDFFDAQGNKIGRLAYNPASSKAVFTSRRVALQFKTKGFYDGEIKIRRYDSQDKIGVIRKINRRRNKLIMSDGREYTIDLKSMTVSEDEVVLLKFEEKNKNEFMVQSNLHNEQEMMELNAILMYGRIAWMFSGV</sequence>
<evidence type="ECO:0000313" key="1">
    <source>
        <dbReference type="EMBL" id="MDO1446214.1"/>
    </source>
</evidence>
<gene>
    <name evidence="1" type="ORF">Q0590_08125</name>
</gene>
<dbReference type="EMBL" id="JAUKPO010000003">
    <property type="protein sequence ID" value="MDO1446214.1"/>
    <property type="molecule type" value="Genomic_DNA"/>
</dbReference>
<comment type="caution">
    <text evidence="1">The sequence shown here is derived from an EMBL/GenBank/DDBJ whole genome shotgun (WGS) entry which is preliminary data.</text>
</comment>